<feature type="transmembrane region" description="Helical" evidence="2">
    <location>
        <begin position="142"/>
        <end position="159"/>
    </location>
</feature>
<proteinExistence type="predicted"/>
<feature type="transmembrane region" description="Helical" evidence="2">
    <location>
        <begin position="116"/>
        <end position="135"/>
    </location>
</feature>
<protein>
    <recommendedName>
        <fullName evidence="3">Transglutaminase-like domain-containing protein</fullName>
    </recommendedName>
</protein>
<dbReference type="InterPro" id="IPR002931">
    <property type="entry name" value="Transglutaminase-like"/>
</dbReference>
<evidence type="ECO:0000313" key="5">
    <source>
        <dbReference type="Proteomes" id="UP000533598"/>
    </source>
</evidence>
<evidence type="ECO:0000259" key="3">
    <source>
        <dbReference type="SMART" id="SM00460"/>
    </source>
</evidence>
<comment type="caution">
    <text evidence="4">The sequence shown here is derived from an EMBL/GenBank/DDBJ whole genome shotgun (WGS) entry which is preliminary data.</text>
</comment>
<dbReference type="InterPro" id="IPR038765">
    <property type="entry name" value="Papain-like_cys_pep_sf"/>
</dbReference>
<feature type="transmembrane region" description="Helical" evidence="2">
    <location>
        <begin position="30"/>
        <end position="48"/>
    </location>
</feature>
<evidence type="ECO:0000313" key="4">
    <source>
        <dbReference type="EMBL" id="MBB4682004.1"/>
    </source>
</evidence>
<feature type="transmembrane region" description="Helical" evidence="2">
    <location>
        <begin position="189"/>
        <end position="208"/>
    </location>
</feature>
<feature type="transmembrane region" description="Helical" evidence="2">
    <location>
        <begin position="60"/>
        <end position="83"/>
    </location>
</feature>
<evidence type="ECO:0000256" key="2">
    <source>
        <dbReference type="SAM" id="Phobius"/>
    </source>
</evidence>
<keyword evidence="2" id="KW-1133">Transmembrane helix</keyword>
<dbReference type="Proteomes" id="UP000533598">
    <property type="component" value="Unassembled WGS sequence"/>
</dbReference>
<feature type="transmembrane region" description="Helical" evidence="2">
    <location>
        <begin position="165"/>
        <end position="182"/>
    </location>
</feature>
<dbReference type="SUPFAM" id="SSF54001">
    <property type="entry name" value="Cysteine proteinases"/>
    <property type="match status" value="1"/>
</dbReference>
<feature type="transmembrane region" description="Helical" evidence="2">
    <location>
        <begin position="555"/>
        <end position="578"/>
    </location>
</feature>
<dbReference type="AlphaFoldDB" id="A0A7W7CIU6"/>
<reference evidence="4 5" key="1">
    <citation type="submission" date="2020-08" db="EMBL/GenBank/DDBJ databases">
        <title>Sequencing the genomes of 1000 actinobacteria strains.</title>
        <authorList>
            <person name="Klenk H.-P."/>
        </authorList>
    </citation>
    <scope>NUCLEOTIDE SEQUENCE [LARGE SCALE GENOMIC DNA]</scope>
    <source>
        <strain evidence="4 5">DSM 44230</strain>
    </source>
</reference>
<gene>
    <name evidence="4" type="ORF">HNR67_008122</name>
</gene>
<feature type="domain" description="Transglutaminase-like" evidence="3">
    <location>
        <begin position="430"/>
        <end position="501"/>
    </location>
</feature>
<name>A0A7W7CIU6_9PSEU</name>
<evidence type="ECO:0000256" key="1">
    <source>
        <dbReference type="SAM" id="MobiDB-lite"/>
    </source>
</evidence>
<keyword evidence="2" id="KW-0812">Transmembrane</keyword>
<keyword evidence="5" id="KW-1185">Reference proteome</keyword>
<dbReference type="Gene3D" id="3.10.620.30">
    <property type="match status" value="1"/>
</dbReference>
<dbReference type="PANTHER" id="PTHR42736">
    <property type="entry name" value="PROTEIN-GLUTAMINE GAMMA-GLUTAMYLTRANSFERASE"/>
    <property type="match status" value="1"/>
</dbReference>
<dbReference type="RefSeq" id="WP_185008985.1">
    <property type="nucleotide sequence ID" value="NZ_JACHMH010000001.1"/>
</dbReference>
<dbReference type="SMART" id="SM00460">
    <property type="entry name" value="TGc"/>
    <property type="match status" value="1"/>
</dbReference>
<dbReference type="InterPro" id="IPR052901">
    <property type="entry name" value="Bact_TGase-like"/>
</dbReference>
<keyword evidence="2" id="KW-0472">Membrane</keyword>
<accession>A0A7W7CIU6</accession>
<dbReference type="PANTHER" id="PTHR42736:SF1">
    <property type="entry name" value="PROTEIN-GLUTAMINE GAMMA-GLUTAMYLTRANSFERASE"/>
    <property type="match status" value="1"/>
</dbReference>
<dbReference type="Pfam" id="PF01841">
    <property type="entry name" value="Transglut_core"/>
    <property type="match status" value="1"/>
</dbReference>
<sequence>MSERQTLAGVLLAGAVAGLLFAPVFGLAVLLPSVLVVTLVLAAGSELVARFPALTPWRPLLLGVAGLLGIVQTELFPTTLAGLPTGDTLAALGAGLVDSWQLALDSTWPARPDPELLLFVPLLVLGAGLLGIELAHRARGPLPALLPSAAVLGLSQLYAPAPEGLAVAAALGYAAAGVLTLVRGRVRPVALAAVIAAAVAGSGLAVVADPLGRPAYSLRQERPTPLPPAPTASPLDEIAARLRSGDLAVFSYTGSAKVDRWTTVVLPHFDGVNWRPDEYFQRLGAELAPPPGLLDPQRREADITTLPASGRWLPSQPWPAAVAGLDPLVGPDSGMLFGPGGVTNYRIAWWDPKSEGLLDAAIDPEVPGWREDIGEIPPGVAELATEATRGLRATFQSALQLQRYLTENYRVSTSTDLPTGHGWQQIRKFLLEDKEGTSEQFATAYVALARLLGIPARVAVGFAAPATAAADGRRTVRNRDVLAWPEVAVQGFGWVPLDPTRTAARDDNPNSGGLADLTKAARQKLPAPADLRNPDLPASGTVAGEEESAGGGWQWLWWSLLGLVLALPVLWLAGVPLWRLLRRWRRRRATGAAAVTGAVAEVRDRLRAFRIPVTPGMTVRDLAGAAAPLADRFTVDTLRLLAGTVDTALWSGGPATAELTDRAWDAERQVRKSLSRNGSLRDRLRAAFDPRTA</sequence>
<feature type="region of interest" description="Disordered" evidence="1">
    <location>
        <begin position="526"/>
        <end position="545"/>
    </location>
</feature>
<feature type="transmembrane region" description="Helical" evidence="2">
    <location>
        <begin position="7"/>
        <end position="24"/>
    </location>
</feature>
<dbReference type="EMBL" id="JACHMH010000001">
    <property type="protein sequence ID" value="MBB4682004.1"/>
    <property type="molecule type" value="Genomic_DNA"/>
</dbReference>
<organism evidence="4 5">
    <name type="scientific">Crossiella cryophila</name>
    <dbReference type="NCBI Taxonomy" id="43355"/>
    <lineage>
        <taxon>Bacteria</taxon>
        <taxon>Bacillati</taxon>
        <taxon>Actinomycetota</taxon>
        <taxon>Actinomycetes</taxon>
        <taxon>Pseudonocardiales</taxon>
        <taxon>Pseudonocardiaceae</taxon>
        <taxon>Crossiella</taxon>
    </lineage>
</organism>